<name>A0A8H3FZD9_9LECA</name>
<sequence>MPDVKAQDWIGRIKKGESDATAALLVTLFSNVKSLTVSTCDDISGSLLFRTLEKMALSVAKHNSRALGAFRELSEIEIRGAKEHTRGPGRYGTYGDGELIAVFMMLPSVRVIKGYRVIWFGSGWPYEPVTSSVKEISLESSQIDSKLMMECLKGSERLERFTYNQDSVLYSVATWEPRLIVKALRKYAGKSLVHLELTGDDSGLPSRPADDEPFIGTLRSFQVLRSIRLMTMMLFKLVDGDDIDEDVDMIQSALKNRGEPHSLVELRRLVDFLPLSAEKLELVGGISDEEAQDIFADLPELKGERVPILGDIVLEDSDPLERDTKDLCKKAGIRLKSTKRVVNRYQRIYAVTKPEPQVLLER</sequence>
<dbReference type="OrthoDB" id="5421601at2759"/>
<dbReference type="AlphaFoldDB" id="A0A8H3FZD9"/>
<gene>
    <name evidence="1" type="ORF">IMSHALPRED_009367</name>
</gene>
<evidence type="ECO:0000313" key="2">
    <source>
        <dbReference type="Proteomes" id="UP000664534"/>
    </source>
</evidence>
<proteinExistence type="predicted"/>
<comment type="caution">
    <text evidence="1">The sequence shown here is derived from an EMBL/GenBank/DDBJ whole genome shotgun (WGS) entry which is preliminary data.</text>
</comment>
<accession>A0A8H3FZD9</accession>
<evidence type="ECO:0000313" key="1">
    <source>
        <dbReference type="EMBL" id="CAF9933451.1"/>
    </source>
</evidence>
<dbReference type="EMBL" id="CAJPDT010000070">
    <property type="protein sequence ID" value="CAF9933451.1"/>
    <property type="molecule type" value="Genomic_DNA"/>
</dbReference>
<organism evidence="1 2">
    <name type="scientific">Imshaugia aleurites</name>
    <dbReference type="NCBI Taxonomy" id="172621"/>
    <lineage>
        <taxon>Eukaryota</taxon>
        <taxon>Fungi</taxon>
        <taxon>Dikarya</taxon>
        <taxon>Ascomycota</taxon>
        <taxon>Pezizomycotina</taxon>
        <taxon>Lecanoromycetes</taxon>
        <taxon>OSLEUM clade</taxon>
        <taxon>Lecanoromycetidae</taxon>
        <taxon>Lecanorales</taxon>
        <taxon>Lecanorineae</taxon>
        <taxon>Parmeliaceae</taxon>
        <taxon>Imshaugia</taxon>
    </lineage>
</organism>
<protein>
    <submittedName>
        <fullName evidence="1">Uncharacterized protein</fullName>
    </submittedName>
</protein>
<keyword evidence="2" id="KW-1185">Reference proteome</keyword>
<dbReference type="Proteomes" id="UP000664534">
    <property type="component" value="Unassembled WGS sequence"/>
</dbReference>
<reference evidence="1" key="1">
    <citation type="submission" date="2021-03" db="EMBL/GenBank/DDBJ databases">
        <authorList>
            <person name="Tagirdzhanova G."/>
        </authorList>
    </citation>
    <scope>NUCLEOTIDE SEQUENCE</scope>
</reference>